<reference evidence="2 4" key="1">
    <citation type="journal article" date="2008" name="Science">
        <title>The Physcomitrella genome reveals evolutionary insights into the conquest of land by plants.</title>
        <authorList>
            <person name="Rensing S."/>
            <person name="Lang D."/>
            <person name="Zimmer A."/>
            <person name="Terry A."/>
            <person name="Salamov A."/>
            <person name="Shapiro H."/>
            <person name="Nishiyama T."/>
            <person name="Perroud P.-F."/>
            <person name="Lindquist E."/>
            <person name="Kamisugi Y."/>
            <person name="Tanahashi T."/>
            <person name="Sakakibara K."/>
            <person name="Fujita T."/>
            <person name="Oishi K."/>
            <person name="Shin-I T."/>
            <person name="Kuroki Y."/>
            <person name="Toyoda A."/>
            <person name="Suzuki Y."/>
            <person name="Hashimoto A."/>
            <person name="Yamaguchi K."/>
            <person name="Sugano A."/>
            <person name="Kohara Y."/>
            <person name="Fujiyama A."/>
            <person name="Anterola A."/>
            <person name="Aoki S."/>
            <person name="Ashton N."/>
            <person name="Barbazuk W.B."/>
            <person name="Barker E."/>
            <person name="Bennetzen J."/>
            <person name="Bezanilla M."/>
            <person name="Blankenship R."/>
            <person name="Cho S.H."/>
            <person name="Dutcher S."/>
            <person name="Estelle M."/>
            <person name="Fawcett J.A."/>
            <person name="Gundlach H."/>
            <person name="Hanada K."/>
            <person name="Heyl A."/>
            <person name="Hicks K.A."/>
            <person name="Hugh J."/>
            <person name="Lohr M."/>
            <person name="Mayer K."/>
            <person name="Melkozernov A."/>
            <person name="Murata T."/>
            <person name="Nelson D."/>
            <person name="Pils B."/>
            <person name="Prigge M."/>
            <person name="Reiss B."/>
            <person name="Renner T."/>
            <person name="Rombauts S."/>
            <person name="Rushton P."/>
            <person name="Sanderfoot A."/>
            <person name="Schween G."/>
            <person name="Shiu S.-H."/>
            <person name="Stueber K."/>
            <person name="Theodoulou F.L."/>
            <person name="Tu H."/>
            <person name="Van de Peer Y."/>
            <person name="Verrier P.J."/>
            <person name="Waters E."/>
            <person name="Wood A."/>
            <person name="Yang L."/>
            <person name="Cove D."/>
            <person name="Cuming A."/>
            <person name="Hasebe M."/>
            <person name="Lucas S."/>
            <person name="Mishler D.B."/>
            <person name="Reski R."/>
            <person name="Grigoriev I."/>
            <person name="Quatrano R.S."/>
            <person name="Boore J.L."/>
        </authorList>
    </citation>
    <scope>NUCLEOTIDE SEQUENCE [LARGE SCALE GENOMIC DNA]</scope>
    <source>
        <strain evidence="3 4">cv. Gransden 2004</strain>
    </source>
</reference>
<dbReference type="InterPro" id="IPR002314">
    <property type="entry name" value="aa-tRNA-synt_IIb"/>
</dbReference>
<dbReference type="InParanoid" id="A0A2K1KUX5"/>
<reference evidence="3" key="3">
    <citation type="submission" date="2020-12" db="UniProtKB">
        <authorList>
            <consortium name="EnsemblPlants"/>
        </authorList>
    </citation>
    <scope>IDENTIFICATION</scope>
</reference>
<accession>A0A2K1KUX5</accession>
<dbReference type="SUPFAM" id="SSF55681">
    <property type="entry name" value="Class II aaRS and biotin synthetases"/>
    <property type="match status" value="1"/>
</dbReference>
<dbReference type="Gramene" id="Pp3c3_17030V3.1">
    <property type="protein sequence ID" value="Pp3c3_17030V3.1"/>
    <property type="gene ID" value="Pp3c3_17030"/>
</dbReference>
<evidence type="ECO:0000313" key="3">
    <source>
        <dbReference type="EnsemblPlants" id="Pp3c3_17030V3.1"/>
    </source>
</evidence>
<dbReference type="InterPro" id="IPR002317">
    <property type="entry name" value="Ser-tRNA-ligase_type_1"/>
</dbReference>
<dbReference type="Gene3D" id="3.30.930.10">
    <property type="entry name" value="Bira Bifunctional Protein, Domain 2"/>
    <property type="match status" value="1"/>
</dbReference>
<evidence type="ECO:0000313" key="4">
    <source>
        <dbReference type="Proteomes" id="UP000006727"/>
    </source>
</evidence>
<dbReference type="STRING" id="3218.A0A2K1KUX5"/>
<dbReference type="Pfam" id="PF00587">
    <property type="entry name" value="tRNA-synt_2b"/>
    <property type="match status" value="1"/>
</dbReference>
<evidence type="ECO:0000259" key="1">
    <source>
        <dbReference type="Pfam" id="PF00587"/>
    </source>
</evidence>
<gene>
    <name evidence="2" type="ORF">PHYPA_004544</name>
</gene>
<protein>
    <recommendedName>
        <fullName evidence="1">Aminoacyl-tRNA synthetase class II (G/ P/ S/T) domain-containing protein</fullName>
    </recommendedName>
</protein>
<sequence>MEAKLRLVGDLVNDSVPVDNDEVTGKGDDKYLIATAGQPLCALHRGSWMDPKQLPIKYAGYSTCFRKETDSHGREILRLYRVHQFEKVE</sequence>
<dbReference type="Proteomes" id="UP000006727">
    <property type="component" value="Chromosome 3"/>
</dbReference>
<name>A0A2K1KUX5_PHYPA</name>
<dbReference type="AlphaFoldDB" id="A0A2K1KUX5"/>
<dbReference type="GO" id="GO:0004828">
    <property type="term" value="F:serine-tRNA ligase activity"/>
    <property type="evidence" value="ECO:0007669"/>
    <property type="project" value="InterPro"/>
</dbReference>
<dbReference type="GO" id="GO:0006434">
    <property type="term" value="P:seryl-tRNA aminoacylation"/>
    <property type="evidence" value="ECO:0007669"/>
    <property type="project" value="InterPro"/>
</dbReference>
<reference evidence="2 4" key="2">
    <citation type="journal article" date="2018" name="Plant J.">
        <title>The Physcomitrella patens chromosome-scale assembly reveals moss genome structure and evolution.</title>
        <authorList>
            <person name="Lang D."/>
            <person name="Ullrich K.K."/>
            <person name="Murat F."/>
            <person name="Fuchs J."/>
            <person name="Jenkins J."/>
            <person name="Haas F.B."/>
            <person name="Piednoel M."/>
            <person name="Gundlach H."/>
            <person name="Van Bel M."/>
            <person name="Meyberg R."/>
            <person name="Vives C."/>
            <person name="Morata J."/>
            <person name="Symeonidi A."/>
            <person name="Hiss M."/>
            <person name="Muchero W."/>
            <person name="Kamisugi Y."/>
            <person name="Saleh O."/>
            <person name="Blanc G."/>
            <person name="Decker E.L."/>
            <person name="van Gessel N."/>
            <person name="Grimwood J."/>
            <person name="Hayes R.D."/>
            <person name="Graham S.W."/>
            <person name="Gunter L.E."/>
            <person name="McDaniel S.F."/>
            <person name="Hoernstein S.N.W."/>
            <person name="Larsson A."/>
            <person name="Li F.W."/>
            <person name="Perroud P.F."/>
            <person name="Phillips J."/>
            <person name="Ranjan P."/>
            <person name="Rokshar D.S."/>
            <person name="Rothfels C.J."/>
            <person name="Schneider L."/>
            <person name="Shu S."/>
            <person name="Stevenson D.W."/>
            <person name="Thummler F."/>
            <person name="Tillich M."/>
            <person name="Villarreal Aguilar J.C."/>
            <person name="Widiez T."/>
            <person name="Wong G.K."/>
            <person name="Wymore A."/>
            <person name="Zhang Y."/>
            <person name="Zimmer A.D."/>
            <person name="Quatrano R.S."/>
            <person name="Mayer K.F.X."/>
            <person name="Goodstein D."/>
            <person name="Casacuberta J.M."/>
            <person name="Vandepoele K."/>
            <person name="Reski R."/>
            <person name="Cuming A.C."/>
            <person name="Tuskan G.A."/>
            <person name="Maumus F."/>
            <person name="Salse J."/>
            <person name="Schmutz J."/>
            <person name="Rensing S.A."/>
        </authorList>
    </citation>
    <scope>NUCLEOTIDE SEQUENCE [LARGE SCALE GENOMIC DNA]</scope>
    <source>
        <strain evidence="3 4">cv. Gransden 2004</strain>
    </source>
</reference>
<evidence type="ECO:0000313" key="2">
    <source>
        <dbReference type="EMBL" id="PNR57550.1"/>
    </source>
</evidence>
<dbReference type="PANTHER" id="PTHR11778">
    <property type="entry name" value="SERYL-TRNA SYNTHETASE"/>
    <property type="match status" value="1"/>
</dbReference>
<keyword evidence="4" id="KW-1185">Reference proteome</keyword>
<dbReference type="EnsemblPlants" id="Pp3c3_17030V3.2">
    <property type="protein sequence ID" value="Pp3c3_17030V3.2"/>
    <property type="gene ID" value="Pp3c3_17030"/>
</dbReference>
<dbReference type="InterPro" id="IPR045864">
    <property type="entry name" value="aa-tRNA-synth_II/BPL/LPL"/>
</dbReference>
<organism evidence="2">
    <name type="scientific">Physcomitrium patens</name>
    <name type="common">Spreading-leaved earth moss</name>
    <name type="synonym">Physcomitrella patens</name>
    <dbReference type="NCBI Taxonomy" id="3218"/>
    <lineage>
        <taxon>Eukaryota</taxon>
        <taxon>Viridiplantae</taxon>
        <taxon>Streptophyta</taxon>
        <taxon>Embryophyta</taxon>
        <taxon>Bryophyta</taxon>
        <taxon>Bryophytina</taxon>
        <taxon>Bryopsida</taxon>
        <taxon>Funariidae</taxon>
        <taxon>Funariales</taxon>
        <taxon>Funariaceae</taxon>
        <taxon>Physcomitrium</taxon>
    </lineage>
</organism>
<feature type="domain" description="Aminoacyl-tRNA synthetase class II (G/ P/ S/T)" evidence="1">
    <location>
        <begin position="27"/>
        <end position="89"/>
    </location>
</feature>
<dbReference type="Gramene" id="Pp3c3_17030V3.2">
    <property type="protein sequence ID" value="Pp3c3_17030V3.2"/>
    <property type="gene ID" value="Pp3c3_17030"/>
</dbReference>
<dbReference type="GO" id="GO:0005524">
    <property type="term" value="F:ATP binding"/>
    <property type="evidence" value="ECO:0007669"/>
    <property type="project" value="InterPro"/>
</dbReference>
<dbReference type="EnsemblPlants" id="Pp3c3_17030V3.1">
    <property type="protein sequence ID" value="Pp3c3_17030V3.1"/>
    <property type="gene ID" value="Pp3c3_17030"/>
</dbReference>
<dbReference type="EMBL" id="ABEU02000003">
    <property type="protein sequence ID" value="PNR57550.1"/>
    <property type="molecule type" value="Genomic_DNA"/>
</dbReference>
<proteinExistence type="predicted"/>